<dbReference type="SUPFAM" id="SSF50978">
    <property type="entry name" value="WD40 repeat-like"/>
    <property type="match status" value="1"/>
</dbReference>
<evidence type="ECO:0000256" key="1">
    <source>
        <dbReference type="ARBA" id="ARBA00022574"/>
    </source>
</evidence>
<keyword evidence="1" id="KW-0853">WD repeat</keyword>
<feature type="coiled-coil region" evidence="3">
    <location>
        <begin position="4"/>
        <end position="31"/>
    </location>
</feature>
<dbReference type="InterPro" id="IPR016346">
    <property type="entry name" value="G-protein_beta_1-5"/>
</dbReference>
<gene>
    <name evidence="4" type="ORF">GW7_20194</name>
</gene>
<proteinExistence type="predicted"/>
<dbReference type="GO" id="GO:0007165">
    <property type="term" value="P:signal transduction"/>
    <property type="evidence" value="ECO:0007669"/>
    <property type="project" value="InterPro"/>
</dbReference>
<dbReference type="InterPro" id="IPR015943">
    <property type="entry name" value="WD40/YVTN_repeat-like_dom_sf"/>
</dbReference>
<accession>G5AZ62</accession>
<dbReference type="PANTHER" id="PTHR19850">
    <property type="entry name" value="GUANINE NUCLEOTIDE-BINDING PROTEIN BETA G PROTEIN BETA"/>
    <property type="match status" value="1"/>
</dbReference>
<dbReference type="STRING" id="10181.G5AZ62"/>
<dbReference type="Gene3D" id="2.130.10.10">
    <property type="entry name" value="YVTN repeat-like/Quinoprotein amine dehydrogenase"/>
    <property type="match status" value="1"/>
</dbReference>
<organism evidence="4 5">
    <name type="scientific">Heterocephalus glaber</name>
    <name type="common">Naked mole rat</name>
    <dbReference type="NCBI Taxonomy" id="10181"/>
    <lineage>
        <taxon>Eukaryota</taxon>
        <taxon>Metazoa</taxon>
        <taxon>Chordata</taxon>
        <taxon>Craniata</taxon>
        <taxon>Vertebrata</taxon>
        <taxon>Euteleostomi</taxon>
        <taxon>Mammalia</taxon>
        <taxon>Eutheria</taxon>
        <taxon>Euarchontoglires</taxon>
        <taxon>Glires</taxon>
        <taxon>Rodentia</taxon>
        <taxon>Hystricomorpha</taxon>
        <taxon>Bathyergidae</taxon>
        <taxon>Heterocephalus</taxon>
    </lineage>
</organism>
<dbReference type="InterPro" id="IPR036322">
    <property type="entry name" value="WD40_repeat_dom_sf"/>
</dbReference>
<evidence type="ECO:0000256" key="2">
    <source>
        <dbReference type="ARBA" id="ARBA00022737"/>
    </source>
</evidence>
<dbReference type="Proteomes" id="UP000006813">
    <property type="component" value="Unassembled WGS sequence"/>
</dbReference>
<dbReference type="EMBL" id="JH167593">
    <property type="protein sequence ID" value="EHB02323.1"/>
    <property type="molecule type" value="Genomic_DNA"/>
</dbReference>
<evidence type="ECO:0000256" key="3">
    <source>
        <dbReference type="SAM" id="Coils"/>
    </source>
</evidence>
<protein>
    <submittedName>
        <fullName evidence="4">Guanine nucleotide-binding protein G(I)/G(S)/G(T) subunit beta-1</fullName>
    </submittedName>
</protein>
<keyword evidence="2" id="KW-0677">Repeat</keyword>
<evidence type="ECO:0000313" key="4">
    <source>
        <dbReference type="EMBL" id="EHB02323.1"/>
    </source>
</evidence>
<dbReference type="PRINTS" id="PR00319">
    <property type="entry name" value="GPROTEINB"/>
</dbReference>
<name>G5AZ62_HETGA</name>
<keyword evidence="3" id="KW-0175">Coiled coil</keyword>
<dbReference type="Pfam" id="PF25391">
    <property type="entry name" value="WD40_Gbeta"/>
    <property type="match status" value="1"/>
</dbReference>
<reference evidence="4 5" key="1">
    <citation type="journal article" date="2011" name="Nature">
        <title>Genome sequencing reveals insights into physiology and longevity of the naked mole rat.</title>
        <authorList>
            <person name="Kim E.B."/>
            <person name="Fang X."/>
            <person name="Fushan A.A."/>
            <person name="Huang Z."/>
            <person name="Lobanov A.V."/>
            <person name="Han L."/>
            <person name="Marino S.M."/>
            <person name="Sun X."/>
            <person name="Turanov A.A."/>
            <person name="Yang P."/>
            <person name="Yim S.H."/>
            <person name="Zhao X."/>
            <person name="Kasaikina M.V."/>
            <person name="Stoletzki N."/>
            <person name="Peng C."/>
            <person name="Polak P."/>
            <person name="Xiong Z."/>
            <person name="Kiezun A."/>
            <person name="Zhu Y."/>
            <person name="Chen Y."/>
            <person name="Kryukov G.V."/>
            <person name="Zhang Q."/>
            <person name="Peshkin L."/>
            <person name="Yang L."/>
            <person name="Bronson R.T."/>
            <person name="Buffenstein R."/>
            <person name="Wang B."/>
            <person name="Han C."/>
            <person name="Li Q."/>
            <person name="Chen L."/>
            <person name="Zhao W."/>
            <person name="Sunyaev S.R."/>
            <person name="Park T.J."/>
            <person name="Zhang G."/>
            <person name="Wang J."/>
            <person name="Gladyshev V.N."/>
        </authorList>
    </citation>
    <scope>NUCLEOTIDE SEQUENCE [LARGE SCALE GENOMIC DNA]</scope>
</reference>
<dbReference type="AlphaFoldDB" id="G5AZ62"/>
<evidence type="ECO:0000313" key="5">
    <source>
        <dbReference type="Proteomes" id="UP000006813"/>
    </source>
</evidence>
<dbReference type="InParanoid" id="G5AZ62"/>
<sequence>MSELDQLGQEAEQLKNQVRDARKACVDATLSQITDSNDQVGKIHMHTWRMLRGTWPRSKPSTGAQTPGSCQCLMGWELIIWDSYTTNKVHSIPVCISWLMISAYAPSGNYATCGGLDNICSIYNLKTHEGNVCESRELVGHRLPVLLLIPG</sequence>
<dbReference type="InterPro" id="IPR001632">
    <property type="entry name" value="WD40_G-protein_beta-like"/>
</dbReference>